<dbReference type="RefSeq" id="XP_003022006.1">
    <property type="nucleotide sequence ID" value="XM_003021960.1"/>
</dbReference>
<keyword evidence="5 8" id="KW-1133">Transmembrane helix</keyword>
<feature type="transmembrane region" description="Helical" evidence="8">
    <location>
        <begin position="141"/>
        <end position="169"/>
    </location>
</feature>
<keyword evidence="6 8" id="KW-0472">Membrane</keyword>
<dbReference type="OrthoDB" id="3647at2759"/>
<dbReference type="GeneID" id="9578901"/>
<comment type="subcellular location">
    <subcellularLocation>
        <location evidence="1">Membrane</location>
    </subcellularLocation>
</comment>
<dbReference type="InterPro" id="IPR007577">
    <property type="entry name" value="GlycoTrfase_DXD_sugar-bd_CS"/>
</dbReference>
<name>D4D9S4_TRIVH</name>
<dbReference type="HOGENOM" id="CLU_414819_0_0_1"/>
<organism evidence="9 10">
    <name type="scientific">Trichophyton verrucosum (strain HKI 0517)</name>
    <dbReference type="NCBI Taxonomy" id="663202"/>
    <lineage>
        <taxon>Eukaryota</taxon>
        <taxon>Fungi</taxon>
        <taxon>Dikarya</taxon>
        <taxon>Ascomycota</taxon>
        <taxon>Pezizomycotina</taxon>
        <taxon>Eurotiomycetes</taxon>
        <taxon>Eurotiomycetidae</taxon>
        <taxon>Onygenales</taxon>
        <taxon>Arthrodermataceae</taxon>
        <taxon>Trichophyton</taxon>
    </lineage>
</organism>
<feature type="transmembrane region" description="Helical" evidence="8">
    <location>
        <begin position="20"/>
        <end position="40"/>
    </location>
</feature>
<dbReference type="GO" id="GO:0051999">
    <property type="term" value="P:mannosyl-inositol phosphorylceramide biosynthetic process"/>
    <property type="evidence" value="ECO:0007669"/>
    <property type="project" value="TreeGrafter"/>
</dbReference>
<reference evidence="10" key="1">
    <citation type="journal article" date="2011" name="Genome Biol.">
        <title>Comparative and functional genomics provide insights into the pathogenicity of dermatophytic fungi.</title>
        <authorList>
            <person name="Burmester A."/>
            <person name="Shelest E."/>
            <person name="Gloeckner G."/>
            <person name="Heddergott C."/>
            <person name="Schindler S."/>
            <person name="Staib P."/>
            <person name="Heidel A."/>
            <person name="Felder M."/>
            <person name="Petzold A."/>
            <person name="Szafranski K."/>
            <person name="Feuermann M."/>
            <person name="Pedruzzi I."/>
            <person name="Priebe S."/>
            <person name="Groth M."/>
            <person name="Winkler R."/>
            <person name="Li W."/>
            <person name="Kniemeyer O."/>
            <person name="Schroeckh V."/>
            <person name="Hertweck C."/>
            <person name="Hube B."/>
            <person name="White T.C."/>
            <person name="Platzer M."/>
            <person name="Guthke R."/>
            <person name="Heitman J."/>
            <person name="Woestemeyer J."/>
            <person name="Zipfel P.F."/>
            <person name="Monod M."/>
            <person name="Brakhage A.A."/>
        </authorList>
    </citation>
    <scope>NUCLEOTIDE SEQUENCE [LARGE SCALE GENOMIC DNA]</scope>
    <source>
        <strain evidence="10">HKI 0517</strain>
    </source>
</reference>
<evidence type="ECO:0000256" key="7">
    <source>
        <dbReference type="SAM" id="MobiDB-lite"/>
    </source>
</evidence>
<dbReference type="Proteomes" id="UP000008383">
    <property type="component" value="Unassembled WGS sequence"/>
</dbReference>
<dbReference type="GO" id="GO:0000030">
    <property type="term" value="F:mannosyltransferase activity"/>
    <property type="evidence" value="ECO:0007669"/>
    <property type="project" value="TreeGrafter"/>
</dbReference>
<dbReference type="Pfam" id="PF04488">
    <property type="entry name" value="Gly_transf_sug"/>
    <property type="match status" value="1"/>
</dbReference>
<dbReference type="InterPro" id="IPR051706">
    <property type="entry name" value="Glycosyltransferase_domain"/>
</dbReference>
<evidence type="ECO:0000256" key="3">
    <source>
        <dbReference type="ARBA" id="ARBA00022679"/>
    </source>
</evidence>
<feature type="transmembrane region" description="Helical" evidence="8">
    <location>
        <begin position="576"/>
        <end position="598"/>
    </location>
</feature>
<dbReference type="PANTHER" id="PTHR32385">
    <property type="entry name" value="MANNOSYL PHOSPHORYLINOSITOL CERAMIDE SYNTHASE"/>
    <property type="match status" value="1"/>
</dbReference>
<evidence type="ECO:0000313" key="10">
    <source>
        <dbReference type="Proteomes" id="UP000008383"/>
    </source>
</evidence>
<dbReference type="InterPro" id="IPR029044">
    <property type="entry name" value="Nucleotide-diphossugar_trans"/>
</dbReference>
<dbReference type="GO" id="GO:0016020">
    <property type="term" value="C:membrane"/>
    <property type="evidence" value="ECO:0007669"/>
    <property type="project" value="UniProtKB-SubCell"/>
</dbReference>
<dbReference type="EMBL" id="ACYE01000198">
    <property type="protein sequence ID" value="EFE41388.1"/>
    <property type="molecule type" value="Genomic_DNA"/>
</dbReference>
<evidence type="ECO:0000256" key="2">
    <source>
        <dbReference type="ARBA" id="ARBA00009003"/>
    </source>
</evidence>
<keyword evidence="4 8" id="KW-0812">Transmembrane</keyword>
<dbReference type="KEGG" id="tve:TRV_03867"/>
<protein>
    <submittedName>
        <fullName evidence="9">Glycosyl transferase, putative</fullName>
    </submittedName>
</protein>
<comment type="caution">
    <text evidence="9">The sequence shown here is derived from an EMBL/GenBank/DDBJ whole genome shotgun (WGS) entry which is preliminary data.</text>
</comment>
<evidence type="ECO:0000256" key="6">
    <source>
        <dbReference type="ARBA" id="ARBA00023136"/>
    </source>
</evidence>
<sequence>RSRNILSLPSTVTARESSSAPFDFSFLFFLFSFIFPFFFFDFQKRPKFSSSPQKKKDSKRRRKSRREEEEEEAEKKNNNKRRRREEEEKHPQLFHLDSAPAGEAALFLLAAVASPCGLWLWPPSSRISLRRRESYSRTYVLPFLLCPFDAAAAAAAAVWHLACCVVLCFICCCDRAVASFFFFFYLFIFHSFCCCCCVEPETNDIQDGQKIEKTARRRDIELDDSLDGLVRGLQGIDYDEELPPPPPPTSQPTVTMRRGLLIFLLINTVIILFLVRSVFTLLTLLVEDATDDAIQNVELPGVNSSLIDLRPQLIPKIIHQTYKNESIPEIWVGPRNGCIEMHPDYEYILWTDKKSRDFIAEHYPWFLTTFDNYPFPIQRADSIRYFILAHYGGTYIDLDDPPHLPLLPPIYLYTNEKKRKKKTTKKKTNNIKKKNAIGANAVQYMQGCNRRLDPLLSYPAWVRRTAPTGISNDAMGSVPNHPFFLRVIKSLQAYDRAWVLPYITVMYSTGPLFLSVIWKEYKNTDPDGVNRVRVLLQDAYNRHSWSFFTHHPGSSWHGEDAQLIFWTLVMQMGSHWMLITFSGFLAAGIVGLALWRIYRRVLSLGSKHARYTPLASGTSSPRRSLSPSRRKMRILPLFFQRSHAKKEDEEIGPDSPYELGNR</sequence>
<proteinExistence type="inferred from homology"/>
<accession>D4D9S4</accession>
<keyword evidence="3 9" id="KW-0808">Transferase</keyword>
<dbReference type="AlphaFoldDB" id="D4D9S4"/>
<feature type="transmembrane region" description="Helical" evidence="8">
    <location>
        <begin position="260"/>
        <end position="286"/>
    </location>
</feature>
<evidence type="ECO:0000256" key="8">
    <source>
        <dbReference type="SAM" id="Phobius"/>
    </source>
</evidence>
<dbReference type="PANTHER" id="PTHR32385:SF20">
    <property type="entry name" value="MANNOSYL PHOSPHORYLINOSITOL CERAMIDE SYNTHASE CSH1-RELATED"/>
    <property type="match status" value="1"/>
</dbReference>
<keyword evidence="10" id="KW-1185">Reference proteome</keyword>
<evidence type="ECO:0000256" key="5">
    <source>
        <dbReference type="ARBA" id="ARBA00022989"/>
    </source>
</evidence>
<evidence type="ECO:0000313" key="9">
    <source>
        <dbReference type="EMBL" id="EFE41388.1"/>
    </source>
</evidence>
<feature type="region of interest" description="Disordered" evidence="7">
    <location>
        <begin position="640"/>
        <end position="662"/>
    </location>
</feature>
<evidence type="ECO:0000256" key="1">
    <source>
        <dbReference type="ARBA" id="ARBA00004370"/>
    </source>
</evidence>
<feature type="transmembrane region" description="Helical" evidence="8">
    <location>
        <begin position="176"/>
        <end position="192"/>
    </location>
</feature>
<comment type="similarity">
    <text evidence="2">Belongs to the glycosyltransferase 32 family.</text>
</comment>
<dbReference type="Gene3D" id="3.90.550.20">
    <property type="match status" value="1"/>
</dbReference>
<gene>
    <name evidence="9" type="ORF">TRV_03867</name>
</gene>
<feature type="non-terminal residue" evidence="9">
    <location>
        <position position="1"/>
    </location>
</feature>
<dbReference type="SUPFAM" id="SSF53448">
    <property type="entry name" value="Nucleotide-diphospho-sugar transferases"/>
    <property type="match status" value="1"/>
</dbReference>
<evidence type="ECO:0000256" key="4">
    <source>
        <dbReference type="ARBA" id="ARBA00022692"/>
    </source>
</evidence>
<feature type="region of interest" description="Disordered" evidence="7">
    <location>
        <begin position="47"/>
        <end position="90"/>
    </location>
</feature>